<organism evidence="1 2">
    <name type="scientific">Dendrobium thyrsiflorum</name>
    <name type="common">Pinecone-like raceme dendrobium</name>
    <name type="synonym">Orchid</name>
    <dbReference type="NCBI Taxonomy" id="117978"/>
    <lineage>
        <taxon>Eukaryota</taxon>
        <taxon>Viridiplantae</taxon>
        <taxon>Streptophyta</taxon>
        <taxon>Embryophyta</taxon>
        <taxon>Tracheophyta</taxon>
        <taxon>Spermatophyta</taxon>
        <taxon>Magnoliopsida</taxon>
        <taxon>Liliopsida</taxon>
        <taxon>Asparagales</taxon>
        <taxon>Orchidaceae</taxon>
        <taxon>Epidendroideae</taxon>
        <taxon>Malaxideae</taxon>
        <taxon>Dendrobiinae</taxon>
        <taxon>Dendrobium</taxon>
    </lineage>
</organism>
<evidence type="ECO:0000313" key="2">
    <source>
        <dbReference type="Proteomes" id="UP001552299"/>
    </source>
</evidence>
<dbReference type="AlphaFoldDB" id="A0ABD0U885"/>
<comment type="caution">
    <text evidence="1">The sequence shown here is derived from an EMBL/GenBank/DDBJ whole genome shotgun (WGS) entry which is preliminary data.</text>
</comment>
<sequence>MSRDEVACMLHCFEKNGIPTTKKLSFCSFHRAPNPDTVLIIHTPSGIFSSKKLLKNNDKKSGSRLIKKDAPLNLVLTNNQSSPSDAARCIAYNKMQNQLRIEMEKRKQEEAKCSLECYGALLSILGEELRECCGEALCHWALDL</sequence>
<protein>
    <submittedName>
        <fullName evidence="1">Uncharacterized protein</fullName>
    </submittedName>
</protein>
<keyword evidence="2" id="KW-1185">Reference proteome</keyword>
<evidence type="ECO:0000313" key="1">
    <source>
        <dbReference type="EMBL" id="KAL0906562.1"/>
    </source>
</evidence>
<dbReference type="Proteomes" id="UP001552299">
    <property type="component" value="Unassembled WGS sequence"/>
</dbReference>
<gene>
    <name evidence="1" type="ORF">M5K25_025064</name>
</gene>
<dbReference type="EMBL" id="JANQDX010000018">
    <property type="protein sequence ID" value="KAL0906562.1"/>
    <property type="molecule type" value="Genomic_DNA"/>
</dbReference>
<accession>A0ABD0U885</accession>
<proteinExistence type="predicted"/>
<reference evidence="1 2" key="1">
    <citation type="journal article" date="2024" name="Plant Biotechnol. J.">
        <title>Dendrobium thyrsiflorum genome and its molecular insights into genes involved in important horticultural traits.</title>
        <authorList>
            <person name="Chen B."/>
            <person name="Wang J.Y."/>
            <person name="Zheng P.J."/>
            <person name="Li K.L."/>
            <person name="Liang Y.M."/>
            <person name="Chen X.F."/>
            <person name="Zhang C."/>
            <person name="Zhao X."/>
            <person name="He X."/>
            <person name="Zhang G.Q."/>
            <person name="Liu Z.J."/>
            <person name="Xu Q."/>
        </authorList>
    </citation>
    <scope>NUCLEOTIDE SEQUENCE [LARGE SCALE GENOMIC DNA]</scope>
    <source>
        <strain evidence="1">GZMU011</strain>
    </source>
</reference>
<name>A0ABD0U885_DENTH</name>